<organism evidence="2 3">
    <name type="scientific">Azospira inquinata</name>
    <dbReference type="NCBI Taxonomy" id="2785627"/>
    <lineage>
        <taxon>Bacteria</taxon>
        <taxon>Pseudomonadati</taxon>
        <taxon>Pseudomonadota</taxon>
        <taxon>Betaproteobacteria</taxon>
        <taxon>Rhodocyclales</taxon>
        <taxon>Rhodocyclaceae</taxon>
        <taxon>Azospira</taxon>
    </lineage>
</organism>
<dbReference type="AlphaFoldDB" id="A0A975SP44"/>
<dbReference type="InterPro" id="IPR046058">
    <property type="entry name" value="WbuC_cupin"/>
</dbReference>
<proteinExistence type="predicted"/>
<accession>A0A975SP44</accession>
<dbReference type="InterPro" id="IPR027565">
    <property type="entry name" value="Cupin_WbuC"/>
</dbReference>
<evidence type="ECO:0000313" key="2">
    <source>
        <dbReference type="EMBL" id="QWT49956.1"/>
    </source>
</evidence>
<keyword evidence="3" id="KW-1185">Reference proteome</keyword>
<feature type="domain" description="Cupin fold metalloprotein WbuC cupin" evidence="1">
    <location>
        <begin position="7"/>
        <end position="90"/>
    </location>
</feature>
<dbReference type="RefSeq" id="WP_216131607.1">
    <property type="nucleotide sequence ID" value="NZ_CP064782.1"/>
</dbReference>
<dbReference type="KEGG" id="aiq:Azoinq_04965"/>
<gene>
    <name evidence="2" type="ORF">Azoinq_04965</name>
</gene>
<dbReference type="EMBL" id="CP064782">
    <property type="protein sequence ID" value="QWT49956.1"/>
    <property type="molecule type" value="Genomic_DNA"/>
</dbReference>
<evidence type="ECO:0000313" key="3">
    <source>
        <dbReference type="Proteomes" id="UP000683428"/>
    </source>
</evidence>
<dbReference type="Pfam" id="PF19480">
    <property type="entry name" value="DUF6016"/>
    <property type="match status" value="1"/>
</dbReference>
<evidence type="ECO:0000259" key="1">
    <source>
        <dbReference type="Pfam" id="PF19480"/>
    </source>
</evidence>
<sequence>MTAPTLIDQASLDELSAQARQLPRLRRNRNFHPTDDFPAHRLLNGVEPGSYIRPHRHLDPAKDETLVVLRGRFGLVLFDEGGRVLDRVVLAAGGPALGMDIPHGCFHAILSLAPGSVFFEAKAGPFLPLTEAEKAPWAPPEGAPEAAAYLASLEALFA</sequence>
<dbReference type="Proteomes" id="UP000683428">
    <property type="component" value="Chromosome"/>
</dbReference>
<reference evidence="2" key="1">
    <citation type="submission" date="2020-11" db="EMBL/GenBank/DDBJ databases">
        <title>Azospira inquinata sp. nov.</title>
        <authorList>
            <person name="Moe W.M."/>
            <person name="Mikes M.C."/>
        </authorList>
    </citation>
    <scope>NUCLEOTIDE SEQUENCE</scope>
    <source>
        <strain evidence="2">Azo-3</strain>
    </source>
</reference>
<dbReference type="CDD" id="cd07005">
    <property type="entry name" value="cupin_WbuC-like"/>
    <property type="match status" value="1"/>
</dbReference>
<name>A0A975SP44_9RHOO</name>
<protein>
    <submittedName>
        <fullName evidence="2">WbuC family cupin fold metalloprotein</fullName>
    </submittedName>
</protein>
<dbReference type="NCBIfam" id="TIGR04366">
    <property type="entry name" value="cupin_WbuC"/>
    <property type="match status" value="1"/>
</dbReference>